<protein>
    <submittedName>
        <fullName evidence="2">Uncharacterized protein</fullName>
    </submittedName>
</protein>
<dbReference type="RefSeq" id="WP_176456117.1">
    <property type="nucleotide sequence ID" value="NZ_LN713927.1"/>
</dbReference>
<geneLocation type="plasmid" evidence="2">
    <name>pQBR55</name>
</geneLocation>
<gene>
    <name evidence="2" type="ORF">PQBR55_0190</name>
</gene>
<reference evidence="2" key="2">
    <citation type="submission" date="2015-06" db="EMBL/GenBank/DDBJ databases">
        <title>Environmentally co-occuring mercury resistance plasmids are genetically and phenotypically diverse and confer variable context-dependent fitness effects.</title>
        <authorList>
            <person name="Hall J.P.J."/>
            <person name="Harrison E."/>
            <person name="Lilley A.K."/>
            <person name="Paterson S."/>
            <person name="Spiers A.J."/>
            <person name="Brockhurst M.A."/>
        </authorList>
    </citation>
    <scope>NUCLEOTIDE SEQUENCE [LARGE SCALE GENOMIC DNA]</scope>
    <source>
        <strain evidence="2">SBW25</strain>
        <plasmid evidence="2">pQBR55</plasmid>
    </source>
</reference>
<accession>A0A0G4E5X4</accession>
<sequence length="94" mass="10243">MSAQPISSNVDYAGGDLLLRQQQSLDEIMRIASATPRLSYDPRSSSDRTIEEDLQHQDLSVPSEKFWTKSAIIAVSIACGVGIVIGVPLGYLTY</sequence>
<reference evidence="2" key="1">
    <citation type="submission" date="2014-12" db="EMBL/GenBank/DDBJ databases">
        <authorList>
            <person name="Hall J."/>
        </authorList>
    </citation>
    <scope>NUCLEOTIDE SEQUENCE [LARGE SCALE GENOMIC DNA]</scope>
    <source>
        <strain evidence="2">SBW25</strain>
        <plasmid evidence="2">pQBR55</plasmid>
    </source>
</reference>
<evidence type="ECO:0000256" key="1">
    <source>
        <dbReference type="SAM" id="Phobius"/>
    </source>
</evidence>
<keyword evidence="1" id="KW-1133">Transmembrane helix</keyword>
<dbReference type="AlphaFoldDB" id="A0A0G4E5X4"/>
<feature type="transmembrane region" description="Helical" evidence="1">
    <location>
        <begin position="71"/>
        <end position="92"/>
    </location>
</feature>
<evidence type="ECO:0000313" key="2">
    <source>
        <dbReference type="EMBL" id="CEK42569.1"/>
    </source>
</evidence>
<keyword evidence="1" id="KW-0472">Membrane</keyword>
<proteinExistence type="predicted"/>
<name>A0A0G4E5X4_PSEFS</name>
<organism evidence="2">
    <name type="scientific">Pseudomonas fluorescens (strain SBW25)</name>
    <dbReference type="NCBI Taxonomy" id="216595"/>
    <lineage>
        <taxon>Bacteria</taxon>
        <taxon>Pseudomonadati</taxon>
        <taxon>Pseudomonadota</taxon>
        <taxon>Gammaproteobacteria</taxon>
        <taxon>Pseudomonadales</taxon>
        <taxon>Pseudomonadaceae</taxon>
        <taxon>Pseudomonas</taxon>
    </lineage>
</organism>
<dbReference type="EMBL" id="LN713927">
    <property type="protein sequence ID" value="CEK42569.1"/>
    <property type="molecule type" value="Genomic_DNA"/>
</dbReference>
<keyword evidence="1" id="KW-0812">Transmembrane</keyword>
<keyword evidence="2" id="KW-0614">Plasmid</keyword>